<feature type="transmembrane region" description="Helical" evidence="2">
    <location>
        <begin position="213"/>
        <end position="234"/>
    </location>
</feature>
<protein>
    <submittedName>
        <fullName evidence="3">Uncharacterized protein</fullName>
    </submittedName>
</protein>
<keyword evidence="2" id="KW-0812">Transmembrane</keyword>
<evidence type="ECO:0000313" key="3">
    <source>
        <dbReference type="EMBL" id="GAA1517937.1"/>
    </source>
</evidence>
<dbReference type="EMBL" id="BAAAQD010000006">
    <property type="protein sequence ID" value="GAA1517937.1"/>
    <property type="molecule type" value="Genomic_DNA"/>
</dbReference>
<proteinExistence type="predicted"/>
<dbReference type="RefSeq" id="WP_344503109.1">
    <property type="nucleotide sequence ID" value="NZ_BAAAQD010000006.1"/>
</dbReference>
<dbReference type="Proteomes" id="UP001501470">
    <property type="component" value="Unassembled WGS sequence"/>
</dbReference>
<feature type="compositionally biased region" description="Low complexity" evidence="1">
    <location>
        <begin position="47"/>
        <end position="61"/>
    </location>
</feature>
<sequence length="284" mass="28702">MALVRRTNVLGPHSSRVVAAASVTPAAEAPAVGRAHVPAQSAPFSPGASTQSASAEAAAPGAGDAVQGAGAAVQGDEVGIAIAAAGPPEPTPGGEAAAVPPQPASVLSLVSAFLLVAAGGLGSWALWHYKINAQAIHLPDATTFFAVLFAFATAVERILEPFARFLPGKHARGELEAAVANLANKYHDATLDDLIQVAHAKSMMEKGRASRGLVSWGIATAVATVASSAGGLYLLHSIAGESWDGIPVWIDAIVTGIVVGSGTKPLHDVISKVQKNKEKSEDSP</sequence>
<evidence type="ECO:0000256" key="1">
    <source>
        <dbReference type="SAM" id="MobiDB-lite"/>
    </source>
</evidence>
<feature type="transmembrane region" description="Helical" evidence="2">
    <location>
        <begin position="106"/>
        <end position="129"/>
    </location>
</feature>
<keyword evidence="2" id="KW-0472">Membrane</keyword>
<organism evidence="3 4">
    <name type="scientific">Dactylosporangium maewongense</name>
    <dbReference type="NCBI Taxonomy" id="634393"/>
    <lineage>
        <taxon>Bacteria</taxon>
        <taxon>Bacillati</taxon>
        <taxon>Actinomycetota</taxon>
        <taxon>Actinomycetes</taxon>
        <taxon>Micromonosporales</taxon>
        <taxon>Micromonosporaceae</taxon>
        <taxon>Dactylosporangium</taxon>
    </lineage>
</organism>
<comment type="caution">
    <text evidence="3">The sequence shown here is derived from an EMBL/GenBank/DDBJ whole genome shotgun (WGS) entry which is preliminary data.</text>
</comment>
<keyword evidence="2" id="KW-1133">Transmembrane helix</keyword>
<keyword evidence="4" id="KW-1185">Reference proteome</keyword>
<evidence type="ECO:0000313" key="4">
    <source>
        <dbReference type="Proteomes" id="UP001501470"/>
    </source>
</evidence>
<reference evidence="3 4" key="1">
    <citation type="journal article" date="2019" name="Int. J. Syst. Evol. Microbiol.">
        <title>The Global Catalogue of Microorganisms (GCM) 10K type strain sequencing project: providing services to taxonomists for standard genome sequencing and annotation.</title>
        <authorList>
            <consortium name="The Broad Institute Genomics Platform"/>
            <consortium name="The Broad Institute Genome Sequencing Center for Infectious Disease"/>
            <person name="Wu L."/>
            <person name="Ma J."/>
        </authorList>
    </citation>
    <scope>NUCLEOTIDE SEQUENCE [LARGE SCALE GENOMIC DNA]</scope>
    <source>
        <strain evidence="3 4">JCM 15933</strain>
    </source>
</reference>
<name>A0ABN2AGD0_9ACTN</name>
<feature type="region of interest" description="Disordered" evidence="1">
    <location>
        <begin position="37"/>
        <end position="61"/>
    </location>
</feature>
<accession>A0ABN2AGD0</accession>
<evidence type="ECO:0000256" key="2">
    <source>
        <dbReference type="SAM" id="Phobius"/>
    </source>
</evidence>
<gene>
    <name evidence="3" type="ORF">GCM10009827_036250</name>
</gene>
<feature type="transmembrane region" description="Helical" evidence="2">
    <location>
        <begin position="141"/>
        <end position="159"/>
    </location>
</feature>
<feature type="transmembrane region" description="Helical" evidence="2">
    <location>
        <begin position="246"/>
        <end position="267"/>
    </location>
</feature>